<comment type="caution">
    <text evidence="1">The sequence shown here is derived from an EMBL/GenBank/DDBJ whole genome shotgun (WGS) entry which is preliminary data.</text>
</comment>
<dbReference type="Proteomes" id="UP000450676">
    <property type="component" value="Unassembled WGS sequence"/>
</dbReference>
<name>A0A7X4HHT9_9BURK</name>
<accession>A0A7X4HHT9</accession>
<feature type="non-terminal residue" evidence="1">
    <location>
        <position position="1"/>
    </location>
</feature>
<protein>
    <submittedName>
        <fullName evidence="1">Uncharacterized protein</fullName>
    </submittedName>
</protein>
<dbReference type="AlphaFoldDB" id="A0A7X4HHT9"/>
<dbReference type="EMBL" id="WWCU01000118">
    <property type="protein sequence ID" value="MYN11506.1"/>
    <property type="molecule type" value="Genomic_DNA"/>
</dbReference>
<proteinExistence type="predicted"/>
<keyword evidence="2" id="KW-1185">Reference proteome</keyword>
<organism evidence="1 2">
    <name type="scientific">Pseudoduganella aquatica</name>
    <dbReference type="NCBI Taxonomy" id="2660641"/>
    <lineage>
        <taxon>Bacteria</taxon>
        <taxon>Pseudomonadati</taxon>
        <taxon>Pseudomonadota</taxon>
        <taxon>Betaproteobacteria</taxon>
        <taxon>Burkholderiales</taxon>
        <taxon>Oxalobacteraceae</taxon>
        <taxon>Telluria group</taxon>
        <taxon>Pseudoduganella</taxon>
    </lineage>
</organism>
<evidence type="ECO:0000313" key="2">
    <source>
        <dbReference type="Proteomes" id="UP000450676"/>
    </source>
</evidence>
<reference evidence="1 2" key="1">
    <citation type="submission" date="2019-12" db="EMBL/GenBank/DDBJ databases">
        <title>Novel species isolated from a subtropical stream in China.</title>
        <authorList>
            <person name="Lu H."/>
        </authorList>
    </citation>
    <scope>NUCLEOTIDE SEQUENCE [LARGE SCALE GENOMIC DNA]</scope>
    <source>
        <strain evidence="1 2">FT127W</strain>
    </source>
</reference>
<sequence length="63" mass="6294">ATRATLALQIANPEAGRQAHARGQAAAGMDGAAAAHAQGRYQKSFTEAAPQQGSFTIGVSGAK</sequence>
<evidence type="ECO:0000313" key="1">
    <source>
        <dbReference type="EMBL" id="MYN11506.1"/>
    </source>
</evidence>
<gene>
    <name evidence="1" type="ORF">GTP77_29840</name>
</gene>